<dbReference type="eggNOG" id="ENOG50320GV">
    <property type="taxonomic scope" value="Bacteria"/>
</dbReference>
<organism evidence="2 3">
    <name type="scientific">Segniliparus rugosus (strain ATCC BAA-974 / DSM 45345 / CCUG 50838 / CIP 108380 / JCM 13579 / CDC 945)</name>
    <dbReference type="NCBI Taxonomy" id="679197"/>
    <lineage>
        <taxon>Bacteria</taxon>
        <taxon>Bacillati</taxon>
        <taxon>Actinomycetota</taxon>
        <taxon>Actinomycetes</taxon>
        <taxon>Mycobacteriales</taxon>
        <taxon>Segniliparaceae</taxon>
        <taxon>Segniliparus</taxon>
    </lineage>
</organism>
<evidence type="ECO:0000313" key="2">
    <source>
        <dbReference type="EMBL" id="EFV14688.1"/>
    </source>
</evidence>
<protein>
    <recommendedName>
        <fullName evidence="1">PE domain-containing protein</fullName>
    </recommendedName>
</protein>
<dbReference type="AlphaFoldDB" id="E5XLT6"/>
<dbReference type="Proteomes" id="UP000004816">
    <property type="component" value="Unassembled WGS sequence"/>
</dbReference>
<dbReference type="EMBL" id="ACZI02000003">
    <property type="protein sequence ID" value="EFV14688.1"/>
    <property type="molecule type" value="Genomic_DNA"/>
</dbReference>
<evidence type="ECO:0000259" key="1">
    <source>
        <dbReference type="Pfam" id="PF00934"/>
    </source>
</evidence>
<dbReference type="Pfam" id="PF00934">
    <property type="entry name" value="PE"/>
    <property type="match status" value="1"/>
</dbReference>
<dbReference type="InterPro" id="IPR038332">
    <property type="entry name" value="PPE_sf"/>
</dbReference>
<reference evidence="2 3" key="1">
    <citation type="journal article" date="2011" name="Stand. Genomic Sci.">
        <title>High quality draft genome sequence of Segniliparus rugosus CDC 945(T)= (ATCC BAA-974(T)).</title>
        <authorList>
            <person name="Earl A.M."/>
            <person name="Desjardins C.A."/>
            <person name="Fitzgerald M.G."/>
            <person name="Arachchi H.M."/>
            <person name="Zeng Q."/>
            <person name="Mehta T."/>
            <person name="Griggs A."/>
            <person name="Birren B.W."/>
            <person name="Toney N.C."/>
            <person name="Carr J."/>
            <person name="Posey J."/>
            <person name="Butler W.R."/>
        </authorList>
    </citation>
    <scope>NUCLEOTIDE SEQUENCE [LARGE SCALE GENOMIC DNA]</scope>
    <source>
        <strain evidence="3">ATCC BAA-974 / DSM 45345 / CCUG 50838 / CIP 108380 / JCM 13579 / CDC 945</strain>
    </source>
</reference>
<feature type="domain" description="PE" evidence="1">
    <location>
        <begin position="4"/>
        <end position="92"/>
    </location>
</feature>
<evidence type="ECO:0000313" key="3">
    <source>
        <dbReference type="Proteomes" id="UP000004816"/>
    </source>
</evidence>
<dbReference type="HOGENOM" id="CLU_162350_0_0_11"/>
<keyword evidence="3" id="KW-1185">Reference proteome</keyword>
<dbReference type="Gene3D" id="1.10.287.850">
    <property type="entry name" value="HP0062-like domain"/>
    <property type="match status" value="1"/>
</dbReference>
<comment type="caution">
    <text evidence="2">The sequence shown here is derived from an EMBL/GenBank/DDBJ whole genome shotgun (WGS) entry which is preliminary data.</text>
</comment>
<dbReference type="SUPFAM" id="SSF140459">
    <property type="entry name" value="PE/PPE dimer-like"/>
    <property type="match status" value="1"/>
</dbReference>
<dbReference type="RefSeq" id="WP_007467417.1">
    <property type="nucleotide sequence ID" value="NZ_KI391954.1"/>
</dbReference>
<gene>
    <name evidence="2" type="ORF">HMPREF9336_00455</name>
</gene>
<dbReference type="STRING" id="679197.HMPREF9336_00455"/>
<name>E5XLT6_SEGRC</name>
<dbReference type="InterPro" id="IPR000084">
    <property type="entry name" value="PE-PGRS_N"/>
</dbReference>
<sequence>MILRTLPEGMAATSALMESITARLAAAHAAAAPIITAVVPPAIDVVSTSAATELSVHGAQRQISGATGVSALAASSLGVADSGLSYQEGDLAAAATYAIEA</sequence>
<proteinExistence type="predicted"/>
<accession>E5XLT6</accession>